<sequence>MRGVVANLGFLISLGIARELMLLSNQL</sequence>
<reference evidence="1" key="2">
    <citation type="journal article" date="2015" name="Data Brief">
        <title>Shoot transcriptome of the giant reed, Arundo donax.</title>
        <authorList>
            <person name="Barrero R.A."/>
            <person name="Guerrero F.D."/>
            <person name="Moolhuijzen P."/>
            <person name="Goolsby J.A."/>
            <person name="Tidwell J."/>
            <person name="Bellgard S.E."/>
            <person name="Bellgard M.I."/>
        </authorList>
    </citation>
    <scope>NUCLEOTIDE SEQUENCE</scope>
    <source>
        <tissue evidence="1">Shoot tissue taken approximately 20 cm above the soil surface</tissue>
    </source>
</reference>
<dbReference type="AlphaFoldDB" id="A0A0A9FK13"/>
<organism evidence="1">
    <name type="scientific">Arundo donax</name>
    <name type="common">Giant reed</name>
    <name type="synonym">Donax arundinaceus</name>
    <dbReference type="NCBI Taxonomy" id="35708"/>
    <lineage>
        <taxon>Eukaryota</taxon>
        <taxon>Viridiplantae</taxon>
        <taxon>Streptophyta</taxon>
        <taxon>Embryophyta</taxon>
        <taxon>Tracheophyta</taxon>
        <taxon>Spermatophyta</taxon>
        <taxon>Magnoliopsida</taxon>
        <taxon>Liliopsida</taxon>
        <taxon>Poales</taxon>
        <taxon>Poaceae</taxon>
        <taxon>PACMAD clade</taxon>
        <taxon>Arundinoideae</taxon>
        <taxon>Arundineae</taxon>
        <taxon>Arundo</taxon>
    </lineage>
</organism>
<reference evidence="1" key="1">
    <citation type="submission" date="2014-09" db="EMBL/GenBank/DDBJ databases">
        <authorList>
            <person name="Magalhaes I.L.F."/>
            <person name="Oliveira U."/>
            <person name="Santos F.R."/>
            <person name="Vidigal T.H.D.A."/>
            <person name="Brescovit A.D."/>
            <person name="Santos A.J."/>
        </authorList>
    </citation>
    <scope>NUCLEOTIDE SEQUENCE</scope>
    <source>
        <tissue evidence="1">Shoot tissue taken approximately 20 cm above the soil surface</tissue>
    </source>
</reference>
<proteinExistence type="predicted"/>
<accession>A0A0A9FK13</accession>
<evidence type="ECO:0000313" key="1">
    <source>
        <dbReference type="EMBL" id="JAE12642.1"/>
    </source>
</evidence>
<name>A0A0A9FK13_ARUDO</name>
<dbReference type="EMBL" id="GBRH01185254">
    <property type="protein sequence ID" value="JAE12642.1"/>
    <property type="molecule type" value="Transcribed_RNA"/>
</dbReference>
<protein>
    <submittedName>
        <fullName evidence="1">Uncharacterized protein</fullName>
    </submittedName>
</protein>